<comment type="subcellular location">
    <subcellularLocation>
        <location evidence="1">Peroxisome</location>
    </subcellularLocation>
</comment>
<dbReference type="CDD" id="cd03448">
    <property type="entry name" value="HDE_HSD"/>
    <property type="match status" value="1"/>
</dbReference>
<name>A0A836E991_9HYME</name>
<dbReference type="InterPro" id="IPR002539">
    <property type="entry name" value="MaoC-like_dom"/>
</dbReference>
<dbReference type="Pfam" id="PF01575">
    <property type="entry name" value="MaoC_dehydratas"/>
    <property type="match status" value="1"/>
</dbReference>
<dbReference type="InterPro" id="IPR054357">
    <property type="entry name" value="MFE-2_N"/>
</dbReference>
<proteinExistence type="inferred from homology"/>
<dbReference type="Proteomes" id="UP000668214">
    <property type="component" value="Unassembled WGS sequence"/>
</dbReference>
<keyword evidence="7" id="KW-0576">Peroxisome</keyword>
<dbReference type="GO" id="GO:0006635">
    <property type="term" value="P:fatty acid beta-oxidation"/>
    <property type="evidence" value="ECO:0007669"/>
    <property type="project" value="UniProtKB-UniPathway"/>
</dbReference>
<dbReference type="PANTHER" id="PTHR45024">
    <property type="entry name" value="DEHYDROGENASES, SHORT CHAIN"/>
    <property type="match status" value="1"/>
</dbReference>
<reference evidence="12" key="1">
    <citation type="submission" date="2020-02" db="EMBL/GenBank/DDBJ databases">
        <title>Relaxed selection underlies rapid genomic changes in the transitions from sociality to social parasitism in ants.</title>
        <authorList>
            <person name="Bi X."/>
        </authorList>
    </citation>
    <scope>NUCLEOTIDE SEQUENCE</scope>
    <source>
        <strain evidence="12">BGI-DK2014c</strain>
        <tissue evidence="12">Whole body</tissue>
    </source>
</reference>
<dbReference type="PRINTS" id="PR00080">
    <property type="entry name" value="SDRFAMILY"/>
</dbReference>
<dbReference type="GO" id="GO:0016491">
    <property type="term" value="F:oxidoreductase activity"/>
    <property type="evidence" value="ECO:0007669"/>
    <property type="project" value="UniProtKB-KW"/>
</dbReference>
<dbReference type="SUPFAM" id="SSF55718">
    <property type="entry name" value="SCP-like"/>
    <property type="match status" value="1"/>
</dbReference>
<dbReference type="Gene3D" id="3.10.129.10">
    <property type="entry name" value="Hotdog Thioesterase"/>
    <property type="match status" value="1"/>
</dbReference>
<dbReference type="InterPro" id="IPR003033">
    <property type="entry name" value="SCP2_sterol-bd_dom"/>
</dbReference>
<protein>
    <recommendedName>
        <fullName evidence="10">Peroxisomal multifunctional enzyme type 2</fullName>
    </recommendedName>
</protein>
<dbReference type="InterPro" id="IPR029069">
    <property type="entry name" value="HotDog_dom_sf"/>
</dbReference>
<dbReference type="GO" id="GO:0005777">
    <property type="term" value="C:peroxisome"/>
    <property type="evidence" value="ECO:0007669"/>
    <property type="project" value="UniProtKB-SubCell"/>
</dbReference>
<keyword evidence="4" id="KW-0276">Fatty acid metabolism</keyword>
<keyword evidence="5" id="KW-0560">Oxidoreductase</keyword>
<accession>A0A836E991</accession>
<keyword evidence="13" id="KW-1185">Reference proteome</keyword>
<evidence type="ECO:0000256" key="9">
    <source>
        <dbReference type="ARBA" id="ARBA00023239"/>
    </source>
</evidence>
<keyword evidence="9" id="KW-0456">Lyase</keyword>
<evidence type="ECO:0000313" key="13">
    <source>
        <dbReference type="Proteomes" id="UP000668214"/>
    </source>
</evidence>
<evidence type="ECO:0000256" key="3">
    <source>
        <dbReference type="ARBA" id="ARBA00006484"/>
    </source>
</evidence>
<dbReference type="InterPro" id="IPR020904">
    <property type="entry name" value="Sc_DH/Rdtase_CS"/>
</dbReference>
<evidence type="ECO:0000256" key="7">
    <source>
        <dbReference type="ARBA" id="ARBA00023140"/>
    </source>
</evidence>
<evidence type="ECO:0000256" key="1">
    <source>
        <dbReference type="ARBA" id="ARBA00004275"/>
    </source>
</evidence>
<dbReference type="SUPFAM" id="SSF51735">
    <property type="entry name" value="NAD(P)-binding Rossmann-fold domains"/>
    <property type="match status" value="1"/>
</dbReference>
<feature type="non-terminal residue" evidence="12">
    <location>
        <position position="759"/>
    </location>
</feature>
<dbReference type="Pfam" id="PF00106">
    <property type="entry name" value="adh_short"/>
    <property type="match status" value="1"/>
</dbReference>
<dbReference type="AlphaFoldDB" id="A0A836E991"/>
<keyword evidence="8" id="KW-0413">Isomerase</keyword>
<evidence type="ECO:0000256" key="6">
    <source>
        <dbReference type="ARBA" id="ARBA00023098"/>
    </source>
</evidence>
<dbReference type="InterPro" id="IPR057326">
    <property type="entry name" value="KR_dom"/>
</dbReference>
<dbReference type="SUPFAM" id="SSF54637">
    <property type="entry name" value="Thioesterase/thiol ester dehydrase-isomerase"/>
    <property type="match status" value="2"/>
</dbReference>
<dbReference type="InterPro" id="IPR051687">
    <property type="entry name" value="Peroxisomal_Beta-Oxidation"/>
</dbReference>
<dbReference type="InterPro" id="IPR036291">
    <property type="entry name" value="NAD(P)-bd_dom_sf"/>
</dbReference>
<dbReference type="PANTHER" id="PTHR45024:SF2">
    <property type="entry name" value="SCP2 DOMAIN-CONTAINING PROTEIN"/>
    <property type="match status" value="1"/>
</dbReference>
<sequence>MRPLKLFLYRTTERDFIGVKFDIPRYIVRKFSLNIFRRKMQELRFDDRVVVVTGAGAGLGRTYALLFASRGASVIVNDLGGNRHGDGSSTKSADAVVEEIQRNGGKAVANYDSVLDGEKIIKTAIDSFGRIDVVVNNAGILRDVSFAKLTEDKWDIIHNVHLKGAMKTTQAAWPYFIKQKYGRVIFTSSNSGLYGNFGQSNYSSAKLGLVGLTNTLAIEGSTKNIYTNVIVPTAGSRLTEDIIPPDFFEQLKPELIAPVVFWLCHEDCTENGSIIEAALGWAGKYHIIRSAGCALRQNLSVDVTPETVRENWSKVTDMTSAKRFNSLQEATAELFNVLERMKNSASSNNVDHILKNDYNFQDIILYALGVGATVQEPNDIRYLYENADEFSVLPTFLVLYGPMGCINSPIVQDAVPFSFNPTQVLHGEQYLEIHKRLPTEATVETRFKVQDVLNKGKGTVVLIQHDTYDVATGEKLSSGQMSAFIVGLGDFKGKRTSTFVIPTMDPPTRKPDVTITQKTNDDQAALYRLSGDLNPLHIDANIAMMGGFKKPILHGLCSLGFSTRHVLQTYAAGDPHLFKSIKVRFAKPVIPGQTLRTDMWRNGNRIHFQTSIHETGVPVITGAYIDLLEVKMGISRANLCSAKTNLDSDAIFTTISEQVKQNQDEAKKINAVFLYNITVDGKNTSEWTLDLKNGEVHKGKPKSGKADTTLTVEDKDMVEIALGKLNPQLAFMRGKLKITGNIMLAQKLKSLMETNKAKL</sequence>
<evidence type="ECO:0000256" key="5">
    <source>
        <dbReference type="ARBA" id="ARBA00023002"/>
    </source>
</evidence>
<dbReference type="FunFam" id="3.40.50.720:FF:000185">
    <property type="entry name" value="peroxisomal multifunctional enzyme type 2"/>
    <property type="match status" value="1"/>
</dbReference>
<feature type="non-terminal residue" evidence="12">
    <location>
        <position position="1"/>
    </location>
</feature>
<dbReference type="InterPro" id="IPR002347">
    <property type="entry name" value="SDR_fam"/>
</dbReference>
<dbReference type="GO" id="GO:0016853">
    <property type="term" value="F:isomerase activity"/>
    <property type="evidence" value="ECO:0007669"/>
    <property type="project" value="UniProtKB-KW"/>
</dbReference>
<evidence type="ECO:0000259" key="11">
    <source>
        <dbReference type="SMART" id="SM00822"/>
    </source>
</evidence>
<dbReference type="Pfam" id="PF22622">
    <property type="entry name" value="MFE-2_hydrat-2_N"/>
    <property type="match status" value="1"/>
</dbReference>
<comment type="caution">
    <text evidence="12">The sequence shown here is derived from an EMBL/GenBank/DDBJ whole genome shotgun (WGS) entry which is preliminary data.</text>
</comment>
<keyword evidence="6" id="KW-0443">Lipid metabolism</keyword>
<feature type="domain" description="Ketoreductase" evidence="11">
    <location>
        <begin position="48"/>
        <end position="222"/>
    </location>
</feature>
<dbReference type="SMART" id="SM00822">
    <property type="entry name" value="PKS_KR"/>
    <property type="match status" value="1"/>
</dbReference>
<comment type="pathway">
    <text evidence="2">Lipid metabolism; fatty acid beta-oxidation.</text>
</comment>
<evidence type="ECO:0000313" key="12">
    <source>
        <dbReference type="EMBL" id="KAG5308526.1"/>
    </source>
</evidence>
<dbReference type="Gene3D" id="3.30.1050.10">
    <property type="entry name" value="SCP2 sterol-binding domain"/>
    <property type="match status" value="1"/>
</dbReference>
<dbReference type="PROSITE" id="PS00061">
    <property type="entry name" value="ADH_SHORT"/>
    <property type="match status" value="1"/>
</dbReference>
<dbReference type="InterPro" id="IPR036527">
    <property type="entry name" value="SCP2_sterol-bd_dom_sf"/>
</dbReference>
<evidence type="ECO:0000256" key="8">
    <source>
        <dbReference type="ARBA" id="ARBA00023235"/>
    </source>
</evidence>
<dbReference type="UniPathway" id="UPA00659"/>
<dbReference type="Gene3D" id="3.40.50.720">
    <property type="entry name" value="NAD(P)-binding Rossmann-like Domain"/>
    <property type="match status" value="1"/>
</dbReference>
<dbReference type="EMBL" id="JAANIA010002874">
    <property type="protein sequence ID" value="KAG5308526.1"/>
    <property type="molecule type" value="Genomic_DNA"/>
</dbReference>
<dbReference type="Pfam" id="PF02036">
    <property type="entry name" value="SCP2"/>
    <property type="match status" value="1"/>
</dbReference>
<dbReference type="CDD" id="cd05353">
    <property type="entry name" value="hydroxyacyl-CoA-like_DH_SDR_c-like"/>
    <property type="match status" value="1"/>
</dbReference>
<comment type="similarity">
    <text evidence="3">Belongs to the short-chain dehydrogenases/reductases (SDR) family.</text>
</comment>
<dbReference type="GO" id="GO:0018812">
    <property type="term" value="F:3-hydroxyacyl-CoA dehydratase activity"/>
    <property type="evidence" value="ECO:0007669"/>
    <property type="project" value="UniProtKB-ARBA"/>
</dbReference>
<evidence type="ECO:0000256" key="4">
    <source>
        <dbReference type="ARBA" id="ARBA00022832"/>
    </source>
</evidence>
<evidence type="ECO:0000256" key="2">
    <source>
        <dbReference type="ARBA" id="ARBA00005005"/>
    </source>
</evidence>
<gene>
    <name evidence="12" type="primary">Hsd17b4</name>
    <name evidence="12" type="ORF">G6Z78_0004848</name>
</gene>
<organism evidence="12 13">
    <name type="scientific">Pseudoatta argentina</name>
    <dbReference type="NCBI Taxonomy" id="621737"/>
    <lineage>
        <taxon>Eukaryota</taxon>
        <taxon>Metazoa</taxon>
        <taxon>Ecdysozoa</taxon>
        <taxon>Arthropoda</taxon>
        <taxon>Hexapoda</taxon>
        <taxon>Insecta</taxon>
        <taxon>Pterygota</taxon>
        <taxon>Neoptera</taxon>
        <taxon>Endopterygota</taxon>
        <taxon>Hymenoptera</taxon>
        <taxon>Apocrita</taxon>
        <taxon>Aculeata</taxon>
        <taxon>Formicoidea</taxon>
        <taxon>Formicidae</taxon>
        <taxon>Myrmicinae</taxon>
        <taxon>Pseudoatta</taxon>
    </lineage>
</organism>
<dbReference type="PRINTS" id="PR00081">
    <property type="entry name" value="GDHRDH"/>
</dbReference>
<dbReference type="FunFam" id="3.10.129.10:FF:000013">
    <property type="entry name" value="Peroxisomal multifunctional enzyme type 2"/>
    <property type="match status" value="1"/>
</dbReference>
<evidence type="ECO:0000256" key="10">
    <source>
        <dbReference type="ARBA" id="ARBA00073497"/>
    </source>
</evidence>
<dbReference type="Gene3D" id="1.10.287.4290">
    <property type="match status" value="1"/>
</dbReference>